<evidence type="ECO:0000256" key="2">
    <source>
        <dbReference type="SAM" id="SignalP"/>
    </source>
</evidence>
<keyword evidence="4" id="KW-1185">Reference proteome</keyword>
<dbReference type="PANTHER" id="PTHR46155">
    <property type="entry name" value="BIFUNCTIONAL INHIBITOR/LIPID-TRANSFER PROTEIN/SEED STORAGE 2S ALBUMIN SUPERFAMILY PROTEIN"/>
    <property type="match status" value="1"/>
</dbReference>
<feature type="compositionally biased region" description="Low complexity" evidence="1">
    <location>
        <begin position="663"/>
        <end position="714"/>
    </location>
</feature>
<feature type="compositionally biased region" description="Low complexity" evidence="1">
    <location>
        <begin position="555"/>
        <end position="647"/>
    </location>
</feature>
<feature type="compositionally biased region" description="Low complexity" evidence="1">
    <location>
        <begin position="395"/>
        <end position="406"/>
    </location>
</feature>
<dbReference type="Proteomes" id="UP001054902">
    <property type="component" value="Unassembled WGS sequence"/>
</dbReference>
<organism evidence="3 4">
    <name type="scientific">Chaetoceros tenuissimus</name>
    <dbReference type="NCBI Taxonomy" id="426638"/>
    <lineage>
        <taxon>Eukaryota</taxon>
        <taxon>Sar</taxon>
        <taxon>Stramenopiles</taxon>
        <taxon>Ochrophyta</taxon>
        <taxon>Bacillariophyta</taxon>
        <taxon>Coscinodiscophyceae</taxon>
        <taxon>Chaetocerotophycidae</taxon>
        <taxon>Chaetocerotales</taxon>
        <taxon>Chaetocerotaceae</taxon>
        <taxon>Chaetoceros</taxon>
    </lineage>
</organism>
<feature type="chain" id="PRO_5042025670" evidence="2">
    <location>
        <begin position="23"/>
        <end position="1343"/>
    </location>
</feature>
<feature type="compositionally biased region" description="Polar residues" evidence="1">
    <location>
        <begin position="477"/>
        <end position="516"/>
    </location>
</feature>
<sequence>MEKFTYICVCILSFIRLHSAFARELGVCVDDEDFYFASFEFSTSDGEHVKQTCSWISDRKECMDQLCSIKTVQRACPMTCKTCSNEDVLNEHAQDNSSSSLGAPLNKSASMHKYTSVVGDEQSDHDDQDDSNVFLHNGKRKYGKSGGKGYSVKSGKGKGYSSNNSKGKGSTYCYDSDGMSASHIGDFCPDSCGFCLVERNPVPSPIASPPFGAPFNNAPPIPSPQTTPTIGNPAGSPFVDACYDSSEFTFIRDNGESTKCSWLTSANTETRIERYCDRGDVKGSCKRTCNSCDCVDDEFFSFQANNGNFRSCAWISRDKVSQRRERYCFDDNGISASRIGDACVNSCGFCVNQENPTPFSFPVSSPVGTPINNSPPVPAPNGTPVSFPISTPAGTPQNVPVSTPVSSPSLVDTPVAQPNFFPISSPVNSPASQPSPSVPSIPSAPLSFPVSTPNETPSGPVSTPVSSPVSFPVSTPNETPSGPVSTPVSFPVSTPNETPSGPVSTPVSFPVSTPNETPSGPVSTPVSSPVSTPNETPSGPVSTPVSFPVSTPNETPSGPVSTPVSSPVSTPNETPSGPVSTPVSSPVSTPNETPSGPVSTPVSSPVSTPNETPSGPVSTPVSSPVSTPNETPSGPVSTPVSSPVSTPNETPNVIPTFFPTKVPSTLPTTNPSSSPTMQSSSPSATISDSPIIDTSNIPSVSMSPSSMPSKSPAPSACVSDNTLSFISTLATLGLGTSYTCVEVDTDPLNVCVELGTVLATGTTLTVFDACCGCKNVSAAPSLSAVPSGSPSVSSAPSACVSDNTLSFISTLMTIGLGPKTCAEVDTSPLTYCVELEGILDAVQGLTVFDACCGCKTCGCSTASNNPSVSMSPSSSPSVSSAPSACVSDNTLSFISTSVTLGLGNVYTCVEVDTDPLNVCVELGTVLATGTTLTVFDACCGCKNVSAAPSLSAVPSGSPSVSSAPSACVSDNSLSFISTSLTLGVGTVYTCVEVDADPLNVCVELGTVLATGTTLTVFDACCGCKNVSAAPSLSAVPSGSPSVSSAPSACVSDNSLSFISTSATLGLGTSYTCVEVDADPLNVCVELNGVLDLVQGLTVWDACCGCKNVSAAPSLSAVPSGSPSVSSAPSACVSDNSLSFISTLATLGLGTSYTCVEVDADPLNVCVELNGVLDLVQGLTVWDACCGCKNVSAAPSLSAVPSGSPSVSSAPSACVSDNTLSFISTLATLGLGTSYTCVEVDADPLNVCVELNGVLDLVQGLTVWDACCGCKNVSAAPSLSAVPSGSPSVSSAPSVCFDSPFSVTIPLLGITTCVEVALDLSLCINPTIDLITGLTAGESCCVCK</sequence>
<feature type="region of interest" description="Disordered" evidence="1">
    <location>
        <begin position="372"/>
        <end position="406"/>
    </location>
</feature>
<dbReference type="EMBL" id="BLLK01000038">
    <property type="protein sequence ID" value="GFH49284.1"/>
    <property type="molecule type" value="Genomic_DNA"/>
</dbReference>
<evidence type="ECO:0000256" key="1">
    <source>
        <dbReference type="SAM" id="MobiDB-lite"/>
    </source>
</evidence>
<dbReference type="PANTHER" id="PTHR46155:SF1">
    <property type="entry name" value="BIFUNCTIONAL INHIBITOR_LIPID-TRANSFER PROTEIN_SEED STORAGE 2S ALBUMIN SUPERFAMILY PROTEIN"/>
    <property type="match status" value="1"/>
</dbReference>
<accession>A0AAD3CP75</accession>
<feature type="signal peptide" evidence="2">
    <location>
        <begin position="1"/>
        <end position="22"/>
    </location>
</feature>
<feature type="region of interest" description="Disordered" evidence="1">
    <location>
        <begin position="118"/>
        <end position="167"/>
    </location>
</feature>
<keyword evidence="2" id="KW-0732">Signal</keyword>
<protein>
    <submittedName>
        <fullName evidence="3">Uncharacterized protein</fullName>
    </submittedName>
</protein>
<feature type="region of interest" description="Disordered" evidence="1">
    <location>
        <begin position="426"/>
        <end position="714"/>
    </location>
</feature>
<feature type="compositionally biased region" description="Low complexity" evidence="1">
    <location>
        <begin position="456"/>
        <end position="476"/>
    </location>
</feature>
<feature type="compositionally biased region" description="Low complexity" evidence="1">
    <location>
        <begin position="426"/>
        <end position="447"/>
    </location>
</feature>
<feature type="compositionally biased region" description="Acidic residues" evidence="1">
    <location>
        <begin position="121"/>
        <end position="130"/>
    </location>
</feature>
<feature type="compositionally biased region" description="Low complexity" evidence="1">
    <location>
        <begin position="517"/>
        <end position="538"/>
    </location>
</feature>
<feature type="compositionally biased region" description="Low complexity" evidence="1">
    <location>
        <begin position="150"/>
        <end position="167"/>
    </location>
</feature>
<name>A0AAD3CP75_9STRA</name>
<gene>
    <name evidence="3" type="ORF">CTEN210_05760</name>
</gene>
<comment type="caution">
    <text evidence="3">The sequence shown here is derived from an EMBL/GenBank/DDBJ whole genome shotgun (WGS) entry which is preliminary data.</text>
</comment>
<evidence type="ECO:0000313" key="3">
    <source>
        <dbReference type="EMBL" id="GFH49284.1"/>
    </source>
</evidence>
<feature type="compositionally biased region" description="Polar residues" evidence="1">
    <location>
        <begin position="539"/>
        <end position="554"/>
    </location>
</feature>
<proteinExistence type="predicted"/>
<evidence type="ECO:0000313" key="4">
    <source>
        <dbReference type="Proteomes" id="UP001054902"/>
    </source>
</evidence>
<reference evidence="3 4" key="1">
    <citation type="journal article" date="2021" name="Sci. Rep.">
        <title>The genome of the diatom Chaetoceros tenuissimus carries an ancient integrated fragment of an extant virus.</title>
        <authorList>
            <person name="Hongo Y."/>
            <person name="Kimura K."/>
            <person name="Takaki Y."/>
            <person name="Yoshida Y."/>
            <person name="Baba S."/>
            <person name="Kobayashi G."/>
            <person name="Nagasaki K."/>
            <person name="Hano T."/>
            <person name="Tomaru Y."/>
        </authorList>
    </citation>
    <scope>NUCLEOTIDE SEQUENCE [LARGE SCALE GENOMIC DNA]</scope>
    <source>
        <strain evidence="3 4">NIES-3715</strain>
    </source>
</reference>